<comment type="subcellular location">
    <subcellularLocation>
        <location evidence="1">Cell membrane</location>
        <topology evidence="1">Multi-pass membrane protein</topology>
    </subcellularLocation>
</comment>
<evidence type="ECO:0000256" key="1">
    <source>
        <dbReference type="ARBA" id="ARBA00004651"/>
    </source>
</evidence>
<evidence type="ECO:0000256" key="7">
    <source>
        <dbReference type="SAM" id="Phobius"/>
    </source>
</evidence>
<organism evidence="8 9">
    <name type="scientific">Pontibacter diazotrophicus</name>
    <dbReference type="NCBI Taxonomy" id="1400979"/>
    <lineage>
        <taxon>Bacteria</taxon>
        <taxon>Pseudomonadati</taxon>
        <taxon>Bacteroidota</taxon>
        <taxon>Cytophagia</taxon>
        <taxon>Cytophagales</taxon>
        <taxon>Hymenobacteraceae</taxon>
        <taxon>Pontibacter</taxon>
    </lineage>
</organism>
<evidence type="ECO:0000256" key="2">
    <source>
        <dbReference type="ARBA" id="ARBA00006679"/>
    </source>
</evidence>
<name>A0A3D8L8P9_9BACT</name>
<evidence type="ECO:0000313" key="9">
    <source>
        <dbReference type="Proteomes" id="UP000256708"/>
    </source>
</evidence>
<evidence type="ECO:0000256" key="5">
    <source>
        <dbReference type="ARBA" id="ARBA00022989"/>
    </source>
</evidence>
<keyword evidence="3" id="KW-1003">Cell membrane</keyword>
<dbReference type="Proteomes" id="UP000256708">
    <property type="component" value="Unassembled WGS sequence"/>
</dbReference>
<dbReference type="OrthoDB" id="9813193at2"/>
<evidence type="ECO:0000256" key="3">
    <source>
        <dbReference type="ARBA" id="ARBA00022475"/>
    </source>
</evidence>
<dbReference type="EMBL" id="QRGR01000021">
    <property type="protein sequence ID" value="RDV13737.1"/>
    <property type="molecule type" value="Genomic_DNA"/>
</dbReference>
<gene>
    <name evidence="8" type="ORF">DXT99_18435</name>
</gene>
<feature type="transmembrane region" description="Helical" evidence="7">
    <location>
        <begin position="12"/>
        <end position="31"/>
    </location>
</feature>
<dbReference type="RefSeq" id="WP_115567046.1">
    <property type="nucleotide sequence ID" value="NZ_QRGR01000021.1"/>
</dbReference>
<dbReference type="PANTHER" id="PTHR33452:SF1">
    <property type="entry name" value="INNER MEMBRANE PROTEIN YPHA-RELATED"/>
    <property type="match status" value="1"/>
</dbReference>
<accession>A0A3D8L8P9</accession>
<keyword evidence="6 7" id="KW-0472">Membrane</keyword>
<keyword evidence="4 7" id="KW-0812">Transmembrane</keyword>
<feature type="transmembrane region" description="Helical" evidence="7">
    <location>
        <begin position="43"/>
        <end position="66"/>
    </location>
</feature>
<evidence type="ECO:0000313" key="8">
    <source>
        <dbReference type="EMBL" id="RDV13737.1"/>
    </source>
</evidence>
<comment type="similarity">
    <text evidence="2">Belongs to the DoxX family.</text>
</comment>
<dbReference type="InterPro" id="IPR051907">
    <property type="entry name" value="DoxX-like_oxidoreductase"/>
</dbReference>
<keyword evidence="9" id="KW-1185">Reference proteome</keyword>
<keyword evidence="5 7" id="KW-1133">Transmembrane helix</keyword>
<comment type="caution">
    <text evidence="8">The sequence shown here is derived from an EMBL/GenBank/DDBJ whole genome shotgun (WGS) entry which is preliminary data.</text>
</comment>
<dbReference type="PANTHER" id="PTHR33452">
    <property type="entry name" value="OXIDOREDUCTASE CATD-RELATED"/>
    <property type="match status" value="1"/>
</dbReference>
<evidence type="ECO:0000256" key="4">
    <source>
        <dbReference type="ARBA" id="ARBA00022692"/>
    </source>
</evidence>
<feature type="transmembrane region" description="Helical" evidence="7">
    <location>
        <begin position="109"/>
        <end position="126"/>
    </location>
</feature>
<sequence length="151" mass="16920">MAFIRSDFRYKDFGLLLLRIGIGTMFILHGWPKLAGGPERWEAIGHNMELIGITFAPAFWGFMAGFAEAAGGLLLILGLFWRVTCLLLLFTMIIATARHVAAGDGFNGYSHALEAAILFFSLFFIGPGRYSLDNKFFPTDKYRSRFSRIVV</sequence>
<feature type="transmembrane region" description="Helical" evidence="7">
    <location>
        <begin position="73"/>
        <end position="97"/>
    </location>
</feature>
<dbReference type="Pfam" id="PF07681">
    <property type="entry name" value="DoxX"/>
    <property type="match status" value="1"/>
</dbReference>
<evidence type="ECO:0000256" key="6">
    <source>
        <dbReference type="ARBA" id="ARBA00023136"/>
    </source>
</evidence>
<reference evidence="9" key="1">
    <citation type="submission" date="2018-08" db="EMBL/GenBank/DDBJ databases">
        <authorList>
            <person name="Liu Z.-W."/>
            <person name="Du Z.-J."/>
        </authorList>
    </citation>
    <scope>NUCLEOTIDE SEQUENCE [LARGE SCALE GENOMIC DNA]</scope>
    <source>
        <strain evidence="9">H4X</strain>
    </source>
</reference>
<dbReference type="AlphaFoldDB" id="A0A3D8L8P9"/>
<dbReference type="GO" id="GO:0005886">
    <property type="term" value="C:plasma membrane"/>
    <property type="evidence" value="ECO:0007669"/>
    <property type="project" value="UniProtKB-SubCell"/>
</dbReference>
<dbReference type="InterPro" id="IPR032808">
    <property type="entry name" value="DoxX"/>
</dbReference>
<protein>
    <submittedName>
        <fullName evidence="8">DoxX family protein</fullName>
    </submittedName>
</protein>
<proteinExistence type="inferred from homology"/>